<dbReference type="SUPFAM" id="SSF53335">
    <property type="entry name" value="S-adenosyl-L-methionine-dependent methyltransferases"/>
    <property type="match status" value="1"/>
</dbReference>
<dbReference type="CDD" id="cd02440">
    <property type="entry name" value="AdoMet_MTases"/>
    <property type="match status" value="1"/>
</dbReference>
<name>A0A7X6JXG3_9RHOB</name>
<dbReference type="InterPro" id="IPR050210">
    <property type="entry name" value="tRNA_Adenine-N(6)_MTase"/>
</dbReference>
<dbReference type="GO" id="GO:0008168">
    <property type="term" value="F:methyltransferase activity"/>
    <property type="evidence" value="ECO:0007669"/>
    <property type="project" value="UniProtKB-KW"/>
</dbReference>
<evidence type="ECO:0000313" key="5">
    <source>
        <dbReference type="Proteomes" id="UP000526408"/>
    </source>
</evidence>
<feature type="domain" description="Methyltransferase small" evidence="3">
    <location>
        <begin position="34"/>
        <end position="165"/>
    </location>
</feature>
<evidence type="ECO:0000313" key="4">
    <source>
        <dbReference type="EMBL" id="NKX43045.1"/>
    </source>
</evidence>
<gene>
    <name evidence="4" type="ORF">HCU73_00450</name>
</gene>
<comment type="caution">
    <text evidence="4">The sequence shown here is derived from an EMBL/GenBank/DDBJ whole genome shotgun (WGS) entry which is preliminary data.</text>
</comment>
<sequence length="251" mass="26273">MTGPATTRDAFLGGRLTLQQPATGYRAATDPVFLAAACPARPGDTVLELGCGVGAAALCLHARVPGLRLTGVERQPAYAALARANARDAGADLTVVEADLADLPADLRQHSFDHVLANPPYFAAGDGTAAADPGREAANREDTPLALWIATARARLKPQGWLTLVHGADRLPDCLAGLRAGWGAVTVLPLQPRPGRPASRVLIRARKGARAPFRLLAPFLVHEFPAHPGDRPDYTAAADAVLRQAAALAFD</sequence>
<dbReference type="InterPro" id="IPR029063">
    <property type="entry name" value="SAM-dependent_MTases_sf"/>
</dbReference>
<proteinExistence type="predicted"/>
<dbReference type="RefSeq" id="WP_168621443.1">
    <property type="nucleotide sequence ID" value="NZ_JAAZQQ010000001.1"/>
</dbReference>
<dbReference type="GO" id="GO:0003676">
    <property type="term" value="F:nucleic acid binding"/>
    <property type="evidence" value="ECO:0007669"/>
    <property type="project" value="InterPro"/>
</dbReference>
<dbReference type="PROSITE" id="PS00092">
    <property type="entry name" value="N6_MTASE"/>
    <property type="match status" value="1"/>
</dbReference>
<evidence type="ECO:0000256" key="1">
    <source>
        <dbReference type="ARBA" id="ARBA00022603"/>
    </source>
</evidence>
<dbReference type="Pfam" id="PF05175">
    <property type="entry name" value="MTS"/>
    <property type="match status" value="1"/>
</dbReference>
<accession>A0A7X6JXG3</accession>
<keyword evidence="4" id="KW-0808">Transferase</keyword>
<dbReference type="Gene3D" id="3.40.50.150">
    <property type="entry name" value="Vaccinia Virus protein VP39"/>
    <property type="match status" value="1"/>
</dbReference>
<dbReference type="InterPro" id="IPR007848">
    <property type="entry name" value="Small_mtfrase_dom"/>
</dbReference>
<dbReference type="AlphaFoldDB" id="A0A7X6JXG3"/>
<dbReference type="Proteomes" id="UP000526408">
    <property type="component" value="Unassembled WGS sequence"/>
</dbReference>
<dbReference type="EMBL" id="JAAZQQ010000001">
    <property type="protein sequence ID" value="NKX43045.1"/>
    <property type="molecule type" value="Genomic_DNA"/>
</dbReference>
<dbReference type="PANTHER" id="PTHR47739:SF1">
    <property type="entry name" value="TRNA1(VAL) (ADENINE(37)-N6)-METHYLTRANSFERASE"/>
    <property type="match status" value="1"/>
</dbReference>
<keyword evidence="2" id="KW-0949">S-adenosyl-L-methionine</keyword>
<dbReference type="InterPro" id="IPR002052">
    <property type="entry name" value="DNA_methylase_N6_adenine_CS"/>
</dbReference>
<evidence type="ECO:0000259" key="3">
    <source>
        <dbReference type="Pfam" id="PF05175"/>
    </source>
</evidence>
<evidence type="ECO:0000256" key="2">
    <source>
        <dbReference type="ARBA" id="ARBA00022691"/>
    </source>
</evidence>
<protein>
    <submittedName>
        <fullName evidence="4">Methyltransferase</fullName>
    </submittedName>
</protein>
<dbReference type="GO" id="GO:0032259">
    <property type="term" value="P:methylation"/>
    <property type="evidence" value="ECO:0007669"/>
    <property type="project" value="UniProtKB-KW"/>
</dbReference>
<organism evidence="4 5">
    <name type="scientific">Roseicyclus persicicus</name>
    <dbReference type="NCBI Taxonomy" id="2650661"/>
    <lineage>
        <taxon>Bacteria</taxon>
        <taxon>Pseudomonadati</taxon>
        <taxon>Pseudomonadota</taxon>
        <taxon>Alphaproteobacteria</taxon>
        <taxon>Rhodobacterales</taxon>
        <taxon>Roseobacteraceae</taxon>
        <taxon>Roseicyclus</taxon>
    </lineage>
</organism>
<reference evidence="4 5" key="1">
    <citation type="submission" date="2020-04" db="EMBL/GenBank/DDBJ databases">
        <authorList>
            <person name="Yoon J."/>
        </authorList>
    </citation>
    <scope>NUCLEOTIDE SEQUENCE [LARGE SCALE GENOMIC DNA]</scope>
    <source>
        <strain evidence="4 5">KMU-115</strain>
    </source>
</reference>
<dbReference type="PANTHER" id="PTHR47739">
    <property type="entry name" value="TRNA1(VAL) (ADENINE(37)-N6)-METHYLTRANSFERASE"/>
    <property type="match status" value="1"/>
</dbReference>
<keyword evidence="5" id="KW-1185">Reference proteome</keyword>
<keyword evidence="1 4" id="KW-0489">Methyltransferase</keyword>